<evidence type="ECO:0000313" key="2">
    <source>
        <dbReference type="Proteomes" id="UP000001194"/>
    </source>
</evidence>
<name>B0DTM1_LACBS</name>
<proteinExistence type="predicted"/>
<protein>
    <submittedName>
        <fullName evidence="1">Predicted protein</fullName>
    </submittedName>
</protein>
<dbReference type="Proteomes" id="UP000001194">
    <property type="component" value="Unassembled WGS sequence"/>
</dbReference>
<dbReference type="HOGENOM" id="CLU_1627366_0_0_1"/>
<keyword evidence="2" id="KW-1185">Reference proteome</keyword>
<dbReference type="KEGG" id="lbc:LACBIDRAFT_310081"/>
<dbReference type="AlphaFoldDB" id="B0DTM1"/>
<evidence type="ECO:0000313" key="1">
    <source>
        <dbReference type="EMBL" id="EDR02143.1"/>
    </source>
</evidence>
<dbReference type="OrthoDB" id="3109652at2759"/>
<dbReference type="InParanoid" id="B0DTM1"/>
<accession>B0DTM1</accession>
<dbReference type="RefSeq" id="XP_001887300.1">
    <property type="nucleotide sequence ID" value="XM_001887265.1"/>
</dbReference>
<dbReference type="EMBL" id="DS547133">
    <property type="protein sequence ID" value="EDR02143.1"/>
    <property type="molecule type" value="Genomic_DNA"/>
</dbReference>
<dbReference type="GeneID" id="6082937"/>
<gene>
    <name evidence="1" type="ORF">LACBIDRAFT_310081</name>
</gene>
<sequence>MRGAYRLSRVLRASSVTRSSARSTDSIGFSTDDSNLTSVILSHITPLQSHLSCPGLFYCHNTGTQASTERLMLDSLGPFTNYGCAASRSRSRLGCYWVAARAIEGLDKEIAVPQAVIKDVVDSCHSDMMYIHKLRRPCRKFPRHLIRLWPCNVDRRHNQALPK</sequence>
<reference evidence="1 2" key="1">
    <citation type="journal article" date="2008" name="Nature">
        <title>The genome of Laccaria bicolor provides insights into mycorrhizal symbiosis.</title>
        <authorList>
            <person name="Martin F."/>
            <person name="Aerts A."/>
            <person name="Ahren D."/>
            <person name="Brun A."/>
            <person name="Danchin E.G.J."/>
            <person name="Duchaussoy F."/>
            <person name="Gibon J."/>
            <person name="Kohler A."/>
            <person name="Lindquist E."/>
            <person name="Pereda V."/>
            <person name="Salamov A."/>
            <person name="Shapiro H.J."/>
            <person name="Wuyts J."/>
            <person name="Blaudez D."/>
            <person name="Buee M."/>
            <person name="Brokstein P."/>
            <person name="Canbaeck B."/>
            <person name="Cohen D."/>
            <person name="Courty P.E."/>
            <person name="Coutinho P.M."/>
            <person name="Delaruelle C."/>
            <person name="Detter J.C."/>
            <person name="Deveau A."/>
            <person name="DiFazio S."/>
            <person name="Duplessis S."/>
            <person name="Fraissinet-Tachet L."/>
            <person name="Lucic E."/>
            <person name="Frey-Klett P."/>
            <person name="Fourrey C."/>
            <person name="Feussner I."/>
            <person name="Gay G."/>
            <person name="Grimwood J."/>
            <person name="Hoegger P.J."/>
            <person name="Jain P."/>
            <person name="Kilaru S."/>
            <person name="Labbe J."/>
            <person name="Lin Y.C."/>
            <person name="Legue V."/>
            <person name="Le Tacon F."/>
            <person name="Marmeisse R."/>
            <person name="Melayah D."/>
            <person name="Montanini B."/>
            <person name="Muratet M."/>
            <person name="Nehls U."/>
            <person name="Niculita-Hirzel H."/>
            <person name="Oudot-Le Secq M.P."/>
            <person name="Peter M."/>
            <person name="Quesneville H."/>
            <person name="Rajashekar B."/>
            <person name="Reich M."/>
            <person name="Rouhier N."/>
            <person name="Schmutz J."/>
            <person name="Yin T."/>
            <person name="Chalot M."/>
            <person name="Henrissat B."/>
            <person name="Kuees U."/>
            <person name="Lucas S."/>
            <person name="Van de Peer Y."/>
            <person name="Podila G.K."/>
            <person name="Polle A."/>
            <person name="Pukkila P.J."/>
            <person name="Richardson P.M."/>
            <person name="Rouze P."/>
            <person name="Sanders I.R."/>
            <person name="Stajich J.E."/>
            <person name="Tunlid A."/>
            <person name="Tuskan G."/>
            <person name="Grigoriev I.V."/>
        </authorList>
    </citation>
    <scope>NUCLEOTIDE SEQUENCE [LARGE SCALE GENOMIC DNA]</scope>
    <source>
        <strain evidence="2">S238N-H82 / ATCC MYA-4686</strain>
    </source>
</reference>
<organism evidence="2">
    <name type="scientific">Laccaria bicolor (strain S238N-H82 / ATCC MYA-4686)</name>
    <name type="common">Bicoloured deceiver</name>
    <name type="synonym">Laccaria laccata var. bicolor</name>
    <dbReference type="NCBI Taxonomy" id="486041"/>
    <lineage>
        <taxon>Eukaryota</taxon>
        <taxon>Fungi</taxon>
        <taxon>Dikarya</taxon>
        <taxon>Basidiomycota</taxon>
        <taxon>Agaricomycotina</taxon>
        <taxon>Agaricomycetes</taxon>
        <taxon>Agaricomycetidae</taxon>
        <taxon>Agaricales</taxon>
        <taxon>Agaricineae</taxon>
        <taxon>Hydnangiaceae</taxon>
        <taxon>Laccaria</taxon>
    </lineage>
</organism>